<dbReference type="EMBL" id="AKRT01000513">
    <property type="protein sequence ID" value="EIR11970.1"/>
    <property type="molecule type" value="Genomic_DNA"/>
</dbReference>
<name>A0AB72ZDM0_YERPE</name>
<organism evidence="1 2">
    <name type="scientific">Yersinia pestis PY-08</name>
    <dbReference type="NCBI Taxonomy" id="992134"/>
    <lineage>
        <taxon>Bacteria</taxon>
        <taxon>Pseudomonadati</taxon>
        <taxon>Pseudomonadota</taxon>
        <taxon>Gammaproteobacteria</taxon>
        <taxon>Enterobacterales</taxon>
        <taxon>Yersiniaceae</taxon>
        <taxon>Yersinia</taxon>
    </lineage>
</organism>
<gene>
    <name evidence="1" type="ORF">YPPY08_4702</name>
</gene>
<protein>
    <submittedName>
        <fullName evidence="1">Uncharacterized protein</fullName>
    </submittedName>
</protein>
<evidence type="ECO:0000313" key="2">
    <source>
        <dbReference type="Proteomes" id="UP000003231"/>
    </source>
</evidence>
<accession>A0AB72ZDM0</accession>
<comment type="caution">
    <text evidence="1">The sequence shown here is derived from an EMBL/GenBank/DDBJ whole genome shotgun (WGS) entry which is preliminary data.</text>
</comment>
<proteinExistence type="predicted"/>
<dbReference type="Proteomes" id="UP000003231">
    <property type="component" value="Unassembled WGS sequence"/>
</dbReference>
<reference evidence="1 2" key="1">
    <citation type="submission" date="2012-05" db="EMBL/GenBank/DDBJ databases">
        <title>Genome sequence of Yersinia Pestis PY-08.</title>
        <authorList>
            <person name="Santana-Cruz I."/>
            <person name="Sengamalay N."/>
            <person name="McCracken C."/>
            <person name="Daugherty S.C."/>
            <person name="Maroo A."/>
            <person name="Vara P.G."/>
            <person name="Tallon L.J."/>
            <person name="Sadzewicz L."/>
            <person name="Vinetz J.M."/>
            <person name="Cespedes Zambrano M.J."/>
            <person name="Fraser-Liggett C.M."/>
            <person name="Tettelin H."/>
        </authorList>
    </citation>
    <scope>NUCLEOTIDE SEQUENCE [LARGE SCALE GENOMIC DNA]</scope>
    <source>
        <strain evidence="1 2">PY-08</strain>
    </source>
</reference>
<dbReference type="AlphaFoldDB" id="A0AB72ZDM0"/>
<evidence type="ECO:0000313" key="1">
    <source>
        <dbReference type="EMBL" id="EIR11970.1"/>
    </source>
</evidence>
<sequence>MGAVFFFSSMRSKNFSQKIVLENTGGKYSMKWPLSLTLKQK</sequence>